<name>M0M2H7_9EURY</name>
<organism evidence="2 3">
    <name type="scientific">Halococcus hamelinensis 100A6</name>
    <dbReference type="NCBI Taxonomy" id="1132509"/>
    <lineage>
        <taxon>Archaea</taxon>
        <taxon>Methanobacteriati</taxon>
        <taxon>Methanobacteriota</taxon>
        <taxon>Stenosarchaea group</taxon>
        <taxon>Halobacteria</taxon>
        <taxon>Halobacteriales</taxon>
        <taxon>Halococcaceae</taxon>
        <taxon>Halococcus</taxon>
    </lineage>
</organism>
<dbReference type="CDD" id="cd08556">
    <property type="entry name" value="GDPD"/>
    <property type="match status" value="1"/>
</dbReference>
<dbReference type="Gene3D" id="3.20.20.190">
    <property type="entry name" value="Phosphatidylinositol (PI) phosphodiesterase"/>
    <property type="match status" value="1"/>
</dbReference>
<dbReference type="GO" id="GO:0008081">
    <property type="term" value="F:phosphoric diester hydrolase activity"/>
    <property type="evidence" value="ECO:0007669"/>
    <property type="project" value="InterPro"/>
</dbReference>
<dbReference type="OrthoDB" id="19020at2157"/>
<feature type="domain" description="GP-PDE" evidence="1">
    <location>
        <begin position="1"/>
        <end position="219"/>
    </location>
</feature>
<evidence type="ECO:0000313" key="3">
    <source>
        <dbReference type="Proteomes" id="UP000011566"/>
    </source>
</evidence>
<dbReference type="RefSeq" id="WP_007692818.1">
    <property type="nucleotide sequence ID" value="NZ_AJRK01000416.1"/>
</dbReference>
<dbReference type="InterPro" id="IPR017946">
    <property type="entry name" value="PLC-like_Pdiesterase_TIM-brl"/>
</dbReference>
<protein>
    <submittedName>
        <fullName evidence="2">Glycerophosphodiester phosphodiesterase</fullName>
    </submittedName>
</protein>
<evidence type="ECO:0000259" key="1">
    <source>
        <dbReference type="PROSITE" id="PS51704"/>
    </source>
</evidence>
<dbReference type="SUPFAM" id="SSF51695">
    <property type="entry name" value="PLC-like phosphodiesterases"/>
    <property type="match status" value="1"/>
</dbReference>
<dbReference type="GO" id="GO:0006629">
    <property type="term" value="P:lipid metabolic process"/>
    <property type="evidence" value="ECO:0007669"/>
    <property type="project" value="InterPro"/>
</dbReference>
<sequence>MRLIAHRAFASCYPENTLVAIERAVPDADMIELDVRRCGSGELVVVHDEVVDRISAGVGRVDELSSADLSNLDVFETGTGVPTLDEAAAAIPADTGIVLELKERGIADDAVAAASTVENEVIVSSFDAAALDQLTVDDPTVELGYLLGLNPDRDFEHALDLDCAYLHPHWGHLLLTDAVDRAHDTDMKVNVWTIDTAFVAGLLERKGIDGVIADSPDVR</sequence>
<dbReference type="EMBL" id="AOMB01000023">
    <property type="protein sequence ID" value="EMA38819.1"/>
    <property type="molecule type" value="Genomic_DNA"/>
</dbReference>
<evidence type="ECO:0000313" key="2">
    <source>
        <dbReference type="EMBL" id="EMA38819.1"/>
    </source>
</evidence>
<dbReference type="InterPro" id="IPR030395">
    <property type="entry name" value="GP_PDE_dom"/>
</dbReference>
<dbReference type="PROSITE" id="PS51704">
    <property type="entry name" value="GP_PDE"/>
    <property type="match status" value="1"/>
</dbReference>
<proteinExistence type="predicted"/>
<dbReference type="AlphaFoldDB" id="M0M2H7"/>
<dbReference type="PANTHER" id="PTHR46211:SF14">
    <property type="entry name" value="GLYCEROPHOSPHODIESTER PHOSPHODIESTERASE"/>
    <property type="match status" value="1"/>
</dbReference>
<reference evidence="2 3" key="1">
    <citation type="journal article" date="2014" name="PLoS Genet.">
        <title>Phylogenetically driven sequencing of extremely halophilic archaea reveals strategies for static and dynamic osmo-response.</title>
        <authorList>
            <person name="Becker E.A."/>
            <person name="Seitzer P.M."/>
            <person name="Tritt A."/>
            <person name="Larsen D."/>
            <person name="Krusor M."/>
            <person name="Yao A.I."/>
            <person name="Wu D."/>
            <person name="Madern D."/>
            <person name="Eisen J.A."/>
            <person name="Darling A.E."/>
            <person name="Facciotti M.T."/>
        </authorList>
    </citation>
    <scope>NUCLEOTIDE SEQUENCE [LARGE SCALE GENOMIC DNA]</scope>
    <source>
        <strain evidence="2 3">100A6</strain>
    </source>
</reference>
<dbReference type="PANTHER" id="PTHR46211">
    <property type="entry name" value="GLYCEROPHOSPHORYL DIESTER PHOSPHODIESTERASE"/>
    <property type="match status" value="1"/>
</dbReference>
<gene>
    <name evidence="2" type="ORF">C447_08353</name>
</gene>
<dbReference type="Pfam" id="PF03009">
    <property type="entry name" value="GDPD"/>
    <property type="match status" value="1"/>
</dbReference>
<dbReference type="PATRIC" id="fig|1132509.6.peg.1889"/>
<accession>M0M2H7</accession>
<keyword evidence="3" id="KW-1185">Reference proteome</keyword>
<dbReference type="Proteomes" id="UP000011566">
    <property type="component" value="Unassembled WGS sequence"/>
</dbReference>
<comment type="caution">
    <text evidence="2">The sequence shown here is derived from an EMBL/GenBank/DDBJ whole genome shotgun (WGS) entry which is preliminary data.</text>
</comment>
<dbReference type="eggNOG" id="arCOG00701">
    <property type="taxonomic scope" value="Archaea"/>
</dbReference>